<dbReference type="PANTHER" id="PTHR33434">
    <property type="entry name" value="DEGV DOMAIN-CONTAINING PROTEIN DR_1986-RELATED"/>
    <property type="match status" value="1"/>
</dbReference>
<feature type="domain" description="Fatty acid kinase subunit A-like C-terminal" evidence="1">
    <location>
        <begin position="99"/>
        <end position="317"/>
    </location>
</feature>
<dbReference type="InterPro" id="IPR033470">
    <property type="entry name" value="FakA-like_C"/>
</dbReference>
<evidence type="ECO:0000259" key="1">
    <source>
        <dbReference type="SMART" id="SM01121"/>
    </source>
</evidence>
<dbReference type="Pfam" id="PF13684">
    <property type="entry name" value="FakA-like_C"/>
    <property type="match status" value="1"/>
</dbReference>
<organism evidence="2">
    <name type="scientific">marine metagenome</name>
    <dbReference type="NCBI Taxonomy" id="408172"/>
    <lineage>
        <taxon>unclassified sequences</taxon>
        <taxon>metagenomes</taxon>
        <taxon>ecological metagenomes</taxon>
    </lineage>
</organism>
<gene>
    <name evidence="2" type="ORF">METZ01_LOCUS350312</name>
</gene>
<dbReference type="AlphaFoldDB" id="A0A382RKE3"/>
<accession>A0A382RKE3</accession>
<name>A0A382RKE3_9ZZZZ</name>
<dbReference type="Pfam" id="PF21645">
    <property type="entry name" value="FakA-like_M"/>
    <property type="match status" value="1"/>
</dbReference>
<dbReference type="SUPFAM" id="SSF101473">
    <property type="entry name" value="DhaL-like"/>
    <property type="match status" value="1"/>
</dbReference>
<proteinExistence type="predicted"/>
<dbReference type="EMBL" id="UINC01121949">
    <property type="protein sequence ID" value="SVC97458.1"/>
    <property type="molecule type" value="Genomic_DNA"/>
</dbReference>
<dbReference type="PANTHER" id="PTHR33434:SF4">
    <property type="entry name" value="PHOSPHATASE PROTEIN"/>
    <property type="match status" value="1"/>
</dbReference>
<dbReference type="InterPro" id="IPR036117">
    <property type="entry name" value="DhaL_dom_sf"/>
</dbReference>
<feature type="non-terminal residue" evidence="2">
    <location>
        <position position="320"/>
    </location>
</feature>
<dbReference type="GO" id="GO:0006071">
    <property type="term" value="P:glycerol metabolic process"/>
    <property type="evidence" value="ECO:0007669"/>
    <property type="project" value="InterPro"/>
</dbReference>
<evidence type="ECO:0000313" key="2">
    <source>
        <dbReference type="EMBL" id="SVC97458.1"/>
    </source>
</evidence>
<reference evidence="2" key="1">
    <citation type="submission" date="2018-05" db="EMBL/GenBank/DDBJ databases">
        <authorList>
            <person name="Lanie J.A."/>
            <person name="Ng W.-L."/>
            <person name="Kazmierczak K.M."/>
            <person name="Andrzejewski T.M."/>
            <person name="Davidsen T.M."/>
            <person name="Wayne K.J."/>
            <person name="Tettelin H."/>
            <person name="Glass J.I."/>
            <person name="Rusch D."/>
            <person name="Podicherti R."/>
            <person name="Tsui H.-C.T."/>
            <person name="Winkler M.E."/>
        </authorList>
    </citation>
    <scope>NUCLEOTIDE SEQUENCE</scope>
</reference>
<sequence>IAEESGRQIRTERTFSELLAALSIKAKESVDSTPSHLELLRDAGVVDSGAYGLEIFLRGIHIHISGQDVKNVDIELRVPAKDGEGVQNLIKNHHATEEIYGYCTQFILKSSVGIEDLRELFVDLGLSLVLAGDSGIYRIHIHTEAPGDSINVATTVGSISEVSIEDMERQSVAIMDADRKEKGESKNQNTVEACAHIGFVAVATGSGIKQIFRENGALAIISGGDSMNPSVAEIAEVLDSIKCESIFLLPNNKNIVSTAKQAADLSKNSVVVIPTNSIAEGLECSAEFDPNSTAESNEETLTEVMTSVRTLLIFKAERTA</sequence>
<dbReference type="GO" id="GO:0004371">
    <property type="term" value="F:glycerone kinase activity"/>
    <property type="evidence" value="ECO:0007669"/>
    <property type="project" value="InterPro"/>
</dbReference>
<dbReference type="InterPro" id="IPR048394">
    <property type="entry name" value="FakA-like_M"/>
</dbReference>
<protein>
    <recommendedName>
        <fullName evidence="1">Fatty acid kinase subunit A-like C-terminal domain-containing protein</fullName>
    </recommendedName>
</protein>
<feature type="non-terminal residue" evidence="2">
    <location>
        <position position="1"/>
    </location>
</feature>
<dbReference type="InterPro" id="IPR050270">
    <property type="entry name" value="DegV_domain_contain"/>
</dbReference>
<dbReference type="SMART" id="SM01121">
    <property type="entry name" value="Dak1_2"/>
    <property type="match status" value="1"/>
</dbReference>